<organism evidence="1 2">
    <name type="scientific">Thermococcus pacificus</name>
    <dbReference type="NCBI Taxonomy" id="71998"/>
    <lineage>
        <taxon>Archaea</taxon>
        <taxon>Methanobacteriati</taxon>
        <taxon>Methanobacteriota</taxon>
        <taxon>Thermococci</taxon>
        <taxon>Thermococcales</taxon>
        <taxon>Thermococcaceae</taxon>
        <taxon>Thermococcus</taxon>
    </lineage>
</organism>
<sequence>MKMAFFFVALVFGALLVVGSSGNFKEYNSTREVAVTVVPHDREYMGFVCERGYAAVITVSSNSEQDFNALTVMNYLPEDKDVDIALSPDYSGLPGGLGVSIETDDGAPRTLAPSEEYTFLGHVSSGNVEPGEYIIPMDMYATWDGGGASISACPIKLIVVNRPRIEKILLSGNTSDIPMKTFQKWTFQIVVTNPTGEDLDLTIADTIPAEFNVSLGETGASSGTYSFHPANGGGHGHSMPATKMEWDVTVPAGGSEHLNVTIFTRVNGGNQQEFTSCGDYSLNNGAEIKGYGIVSNPLWVSVACCDDNEDDEQCDGHGG</sequence>
<name>A0A218P6M6_9EURY</name>
<accession>A0A218P6M6</accession>
<dbReference type="Proteomes" id="UP000197418">
    <property type="component" value="Chromosome"/>
</dbReference>
<dbReference type="KEGG" id="tpaf:A3L08_03395"/>
<evidence type="ECO:0008006" key="3">
    <source>
        <dbReference type="Google" id="ProtNLM"/>
    </source>
</evidence>
<evidence type="ECO:0000313" key="2">
    <source>
        <dbReference type="Proteomes" id="UP000197418"/>
    </source>
</evidence>
<protein>
    <recommendedName>
        <fullName evidence="3">DUF11 domain-containing protein</fullName>
    </recommendedName>
</protein>
<dbReference type="AlphaFoldDB" id="A0A218P6M6"/>
<evidence type="ECO:0000313" key="1">
    <source>
        <dbReference type="EMBL" id="ASJ06442.1"/>
    </source>
</evidence>
<reference evidence="1 2" key="1">
    <citation type="submission" date="2016-04" db="EMBL/GenBank/DDBJ databases">
        <title>Complete genome sequence of Thermococcus pacificus type strain P4.</title>
        <authorList>
            <person name="Oger P.M."/>
        </authorList>
    </citation>
    <scope>NUCLEOTIDE SEQUENCE [LARGE SCALE GENOMIC DNA]</scope>
    <source>
        <strain evidence="1 2">P-4</strain>
    </source>
</reference>
<proteinExistence type="predicted"/>
<gene>
    <name evidence="1" type="ORF">A3L08_03395</name>
</gene>
<dbReference type="EMBL" id="CP015102">
    <property type="protein sequence ID" value="ASJ06442.1"/>
    <property type="molecule type" value="Genomic_DNA"/>
</dbReference>
<dbReference type="OrthoDB" id="86285at2157"/>
<keyword evidence="2" id="KW-1185">Reference proteome</keyword>